<dbReference type="Proteomes" id="UP000297871">
    <property type="component" value="Unassembled WGS sequence"/>
</dbReference>
<comment type="caution">
    <text evidence="1">The sequence shown here is derived from an EMBL/GenBank/DDBJ whole genome shotgun (WGS) entry which is preliminary data.</text>
</comment>
<dbReference type="AlphaFoldDB" id="A0A4R9J390"/>
<sequence>MIEQCISKNNADNCLPSKFISEVFVIIKDPYTDPVFATYENQGIPEEYVAKFKAARKAKPFKK</sequence>
<protein>
    <submittedName>
        <fullName evidence="1">Uncharacterized protein</fullName>
    </submittedName>
</protein>
<gene>
    <name evidence="1" type="ORF">EHQ52_15580</name>
</gene>
<keyword evidence="2" id="KW-1185">Reference proteome</keyword>
<reference evidence="1" key="1">
    <citation type="journal article" date="2019" name="PLoS Negl. Trop. Dis.">
        <title>Revisiting the worldwide diversity of Leptospira species in the environment.</title>
        <authorList>
            <person name="Vincent A.T."/>
            <person name="Schiettekatte O."/>
            <person name="Bourhy P."/>
            <person name="Veyrier F.J."/>
            <person name="Picardeau M."/>
        </authorList>
    </citation>
    <scope>NUCLEOTIDE SEQUENCE [LARGE SCALE GENOMIC DNA]</scope>
    <source>
        <strain evidence="1">201800265</strain>
    </source>
</reference>
<dbReference type="RefSeq" id="WP_135616112.1">
    <property type="nucleotide sequence ID" value="NZ_RQFY01000007.1"/>
</dbReference>
<organism evidence="1 2">
    <name type="scientific">Leptospira koniambonensis</name>
    <dbReference type="NCBI Taxonomy" id="2484950"/>
    <lineage>
        <taxon>Bacteria</taxon>
        <taxon>Pseudomonadati</taxon>
        <taxon>Spirochaetota</taxon>
        <taxon>Spirochaetia</taxon>
        <taxon>Leptospirales</taxon>
        <taxon>Leptospiraceae</taxon>
        <taxon>Leptospira</taxon>
    </lineage>
</organism>
<proteinExistence type="predicted"/>
<name>A0A4R9J390_9LEPT</name>
<accession>A0A4R9J390</accession>
<dbReference type="OrthoDB" id="342301at2"/>
<dbReference type="EMBL" id="RQFY01000007">
    <property type="protein sequence ID" value="TGL31356.1"/>
    <property type="molecule type" value="Genomic_DNA"/>
</dbReference>
<evidence type="ECO:0000313" key="2">
    <source>
        <dbReference type="Proteomes" id="UP000297871"/>
    </source>
</evidence>
<evidence type="ECO:0000313" key="1">
    <source>
        <dbReference type="EMBL" id="TGL31356.1"/>
    </source>
</evidence>